<keyword evidence="8" id="KW-0239">DNA-directed DNA polymerase</keyword>
<dbReference type="PATRIC" id="fig|1427984.3.peg.259"/>
<dbReference type="Gene3D" id="3.20.20.140">
    <property type="entry name" value="Metal-dependent hydrolases"/>
    <property type="match status" value="1"/>
</dbReference>
<reference evidence="11 12" key="1">
    <citation type="journal article" date="2014" name="Genome Biol. Evol.">
        <title>Phylogenomics of "Candidatus Hepatoplasma crinochetorum," a Lineage of Mollicutes Associated with Noninsect Arthropods.</title>
        <authorList>
            <person name="Leclercq S."/>
            <person name="Dittmer J."/>
            <person name="Bouchon D."/>
            <person name="Cordaux R."/>
        </authorList>
    </citation>
    <scope>NUCLEOTIDE SEQUENCE [LARGE SCALE GENOMIC DNA]</scope>
    <source>
        <strain evidence="11 12">Av</strain>
    </source>
</reference>
<dbReference type="Pfam" id="PF01336">
    <property type="entry name" value="tRNA_anti-codon"/>
    <property type="match status" value="1"/>
</dbReference>
<evidence type="ECO:0000256" key="8">
    <source>
        <dbReference type="ARBA" id="ARBA00022932"/>
    </source>
</evidence>
<gene>
    <name evidence="11" type="primary">dnaE</name>
    <name evidence="11" type="ORF">X271_00271</name>
</gene>
<dbReference type="Pfam" id="PF14579">
    <property type="entry name" value="HHH_6"/>
    <property type="match status" value="1"/>
</dbReference>
<evidence type="ECO:0000256" key="5">
    <source>
        <dbReference type="ARBA" id="ARBA00022679"/>
    </source>
</evidence>
<dbReference type="InterPro" id="IPR041931">
    <property type="entry name" value="DNA_pol3_alpha_thumb_dom"/>
</dbReference>
<dbReference type="InterPro" id="IPR004013">
    <property type="entry name" value="PHP_dom"/>
</dbReference>
<dbReference type="GO" id="GO:0005737">
    <property type="term" value="C:cytoplasm"/>
    <property type="evidence" value="ECO:0007669"/>
    <property type="project" value="UniProtKB-SubCell"/>
</dbReference>
<dbReference type="Pfam" id="PF07733">
    <property type="entry name" value="DNA_pol3_alpha"/>
    <property type="match status" value="1"/>
</dbReference>
<dbReference type="PANTHER" id="PTHR32294">
    <property type="entry name" value="DNA POLYMERASE III SUBUNIT ALPHA"/>
    <property type="match status" value="1"/>
</dbReference>
<dbReference type="HOGENOM" id="CLU_001600_0_1_14"/>
<dbReference type="InterPro" id="IPR040982">
    <property type="entry name" value="DNA_pol3_finger"/>
</dbReference>
<dbReference type="Pfam" id="PF02811">
    <property type="entry name" value="PHP"/>
    <property type="match status" value="1"/>
</dbReference>
<dbReference type="InterPro" id="IPR003141">
    <property type="entry name" value="Pol/His_phosphatase_N"/>
</dbReference>
<evidence type="ECO:0000256" key="9">
    <source>
        <dbReference type="ARBA" id="ARBA00049244"/>
    </source>
</evidence>
<dbReference type="InterPro" id="IPR029460">
    <property type="entry name" value="DNAPol_HHH"/>
</dbReference>
<dbReference type="InterPro" id="IPR004805">
    <property type="entry name" value="DnaE2/DnaE/PolC"/>
</dbReference>
<dbReference type="Gene3D" id="2.40.50.140">
    <property type="entry name" value="Nucleic acid-binding proteins"/>
    <property type="match status" value="1"/>
</dbReference>
<dbReference type="SMART" id="SM00481">
    <property type="entry name" value="POLIIIAc"/>
    <property type="match status" value="1"/>
</dbReference>
<dbReference type="Gene3D" id="1.10.150.870">
    <property type="match status" value="1"/>
</dbReference>
<name>W8GJH6_9MOLU</name>
<evidence type="ECO:0000256" key="1">
    <source>
        <dbReference type="ARBA" id="ARBA00004496"/>
    </source>
</evidence>
<dbReference type="Pfam" id="PF17657">
    <property type="entry name" value="DNA_pol3_finger"/>
    <property type="match status" value="1"/>
</dbReference>
<evidence type="ECO:0000256" key="3">
    <source>
        <dbReference type="ARBA" id="ARBA00012417"/>
    </source>
</evidence>
<keyword evidence="6 11" id="KW-0548">Nucleotidyltransferase</keyword>
<feature type="domain" description="Polymerase/histidinol phosphatase N-terminal" evidence="10">
    <location>
        <begin position="19"/>
        <end position="86"/>
    </location>
</feature>
<comment type="subcellular location">
    <subcellularLocation>
        <location evidence="1">Cytoplasm</location>
    </subcellularLocation>
</comment>
<dbReference type="CDD" id="cd07431">
    <property type="entry name" value="PHP_PolIIIA"/>
    <property type="match status" value="1"/>
</dbReference>
<comment type="catalytic activity">
    <reaction evidence="9">
        <text>DNA(n) + a 2'-deoxyribonucleoside 5'-triphosphate = DNA(n+1) + diphosphate</text>
        <dbReference type="Rhea" id="RHEA:22508"/>
        <dbReference type="Rhea" id="RHEA-COMP:17339"/>
        <dbReference type="Rhea" id="RHEA-COMP:17340"/>
        <dbReference type="ChEBI" id="CHEBI:33019"/>
        <dbReference type="ChEBI" id="CHEBI:61560"/>
        <dbReference type="ChEBI" id="CHEBI:173112"/>
        <dbReference type="EC" id="2.7.7.7"/>
    </reaction>
</comment>
<comment type="similarity">
    <text evidence="2">Belongs to the DNA polymerase type-C family. DnaE subfamily.</text>
</comment>
<sequence>MLFYLLSIINKMIKSDLNINLITKSSFNFFTSLLKLEDIINFALDNNYQNACLVEKDTMYLIYPFIKACAKNNLKAIIGLEISALNIILFAKNLNGYYKLVKISSIINTEENNKEIDIYLNDDDLIVLNNYQNFPQHLVVNEKQFEALKIFNEIGNKKSPIIQEKLLKNSKFIEKYGNDIAEKYQKIIEQINLQFEFNKKFKLPSFSIDSKFKDQDQYLYFLLNESLKKYFKKSKYALLNQKKYQKRLDYEFSVIKKMKFTNYFLIVFDLIRYARNKEIYVGPGRGSAAGSIVAFLLNITLADPIKLNLYFERFLNPDRISFPDIDIDIEDERREELFLYLRNKYHKDHFAQIITFQSLKAKMSLKDVFRFLKISPSEANRVTKILDDRISLQESYKKNKNFKYLIEENINFAKGYQIAKEIEGLPRQFSTHAAGIVISYQKIDNLVPIQKGYSNQYNQTQYSMNYLEENQLLKIDLLGLRNLTFLKKIINLIKNTENKEINLQKIDYKDQKVFKLLMQGKTLGIFQLESPGMSDVLMKIKPTEFEDIVATISLFRPGPIKQIDHYIKRKNQQEKISYLIPQLEPILKKTYGIIIYQEQIMEIAQKISKFTLAKADLLRKAISKKNSEELNLLKHDFIDGAINNNYSKEIAIKIYDLIFEFALYGFNRSHAVSYSFITYWLAYLKTYYPQEFIVCLLNQSIGNDNKTIQYIEEAQYFKIKVKYPDINATNYNYFLKDDQIFLALEVINGLGKQTINELTKERNNGKYLDFIDFVVRMQKIKLSIKQLEFLIKGGALDSFLLTRNTMLNNLKIISEYAKLVLLKDGDNYKIDYSIVDEKPKLKEYEKDNYQQFEKEALGFLLEANDFIKYQNKLSKKQSKDLLLIKELNLIQDQDIKVFGIINSIRKIKTKNNQEMAFLEIKDQSEKISITIWPRKYQELEQKLKIGIGIIIRGKIDLRRNKTIILDQAEIIV</sequence>
<dbReference type="InterPro" id="IPR011708">
    <property type="entry name" value="DNA_pol3_alpha_NTPase_dom"/>
</dbReference>
<dbReference type="CDD" id="cd04485">
    <property type="entry name" value="DnaE_OBF"/>
    <property type="match status" value="1"/>
</dbReference>
<evidence type="ECO:0000256" key="2">
    <source>
        <dbReference type="ARBA" id="ARBA00009496"/>
    </source>
</evidence>
<evidence type="ECO:0000256" key="6">
    <source>
        <dbReference type="ARBA" id="ARBA00022695"/>
    </source>
</evidence>
<dbReference type="InterPro" id="IPR012340">
    <property type="entry name" value="NA-bd_OB-fold"/>
</dbReference>
<protein>
    <recommendedName>
        <fullName evidence="4">DNA polymerase III subunit alpha</fullName>
        <ecNumber evidence="3">2.7.7.7</ecNumber>
    </recommendedName>
</protein>
<evidence type="ECO:0000259" key="10">
    <source>
        <dbReference type="SMART" id="SM00481"/>
    </source>
</evidence>
<dbReference type="InterPro" id="IPR004365">
    <property type="entry name" value="NA-bd_OB_tRNA"/>
</dbReference>
<dbReference type="GO" id="GO:0008408">
    <property type="term" value="F:3'-5' exonuclease activity"/>
    <property type="evidence" value="ECO:0007669"/>
    <property type="project" value="InterPro"/>
</dbReference>
<dbReference type="Gene3D" id="1.10.10.1600">
    <property type="entry name" value="Bacterial DNA polymerase III alpha subunit, thumb domain"/>
    <property type="match status" value="1"/>
</dbReference>
<evidence type="ECO:0000256" key="4">
    <source>
        <dbReference type="ARBA" id="ARBA00019114"/>
    </source>
</evidence>
<dbReference type="EMBL" id="CP006932">
    <property type="protein sequence ID" value="AHK22377.1"/>
    <property type="molecule type" value="Genomic_DNA"/>
</dbReference>
<keyword evidence="12" id="KW-1185">Reference proteome</keyword>
<dbReference type="Proteomes" id="UP000019450">
    <property type="component" value="Chromosome"/>
</dbReference>
<dbReference type="KEGG" id="hcr:X271_00271"/>
<organism evidence="11 12">
    <name type="scientific">Candidatus Hepatoplasma crinochetorum Av</name>
    <dbReference type="NCBI Taxonomy" id="1427984"/>
    <lineage>
        <taxon>Bacteria</taxon>
        <taxon>Bacillati</taxon>
        <taxon>Mycoplasmatota</taxon>
        <taxon>Mollicutes</taxon>
        <taxon>Candidatus Hepatoplasmataceae</taxon>
        <taxon>Candidatus Hepatoplasma</taxon>
    </lineage>
</organism>
<evidence type="ECO:0000313" key="11">
    <source>
        <dbReference type="EMBL" id="AHK22377.1"/>
    </source>
</evidence>
<dbReference type="AlphaFoldDB" id="W8GJH6"/>
<accession>W8GJH6</accession>
<dbReference type="PANTHER" id="PTHR32294:SF0">
    <property type="entry name" value="DNA POLYMERASE III SUBUNIT ALPHA"/>
    <property type="match status" value="1"/>
</dbReference>
<dbReference type="STRING" id="1427984.X271_00271"/>
<dbReference type="eggNOG" id="COG0587">
    <property type="taxonomic scope" value="Bacteria"/>
</dbReference>
<keyword evidence="5 11" id="KW-0808">Transferase</keyword>
<dbReference type="EC" id="2.7.7.7" evidence="3"/>
<evidence type="ECO:0000313" key="12">
    <source>
        <dbReference type="Proteomes" id="UP000019450"/>
    </source>
</evidence>
<keyword evidence="7" id="KW-0235">DNA replication</keyword>
<dbReference type="GO" id="GO:0003676">
    <property type="term" value="F:nucleic acid binding"/>
    <property type="evidence" value="ECO:0007669"/>
    <property type="project" value="InterPro"/>
</dbReference>
<dbReference type="GO" id="GO:0003887">
    <property type="term" value="F:DNA-directed DNA polymerase activity"/>
    <property type="evidence" value="ECO:0007669"/>
    <property type="project" value="UniProtKB-KW"/>
</dbReference>
<dbReference type="NCBIfam" id="TIGR00594">
    <property type="entry name" value="polc"/>
    <property type="match status" value="1"/>
</dbReference>
<dbReference type="GO" id="GO:0006260">
    <property type="term" value="P:DNA replication"/>
    <property type="evidence" value="ECO:0007669"/>
    <property type="project" value="UniProtKB-KW"/>
</dbReference>
<evidence type="ECO:0000256" key="7">
    <source>
        <dbReference type="ARBA" id="ARBA00022705"/>
    </source>
</evidence>
<proteinExistence type="inferred from homology"/>